<accession>A0A5B7IB44</accession>
<evidence type="ECO:0000313" key="2">
    <source>
        <dbReference type="EMBL" id="MPC82631.1"/>
    </source>
</evidence>
<sequence>MGRHVLSCMAVAGSGEGKCQLLDPCPHTNHVYYGLGHTPGAPGFTVSGHAHCTDPRHDAGHFRFDQNSHGHKTRDAVGDIPGAGHPPPRDYERRWSRTLTRPPTPSEKVDSGATLENWTFQARGCADHHSRTDRLPATLSLAGVTY</sequence>
<reference evidence="2 3" key="1">
    <citation type="submission" date="2019-05" db="EMBL/GenBank/DDBJ databases">
        <title>Another draft genome of Portunus trituberculatus and its Hox gene families provides insights of decapod evolution.</title>
        <authorList>
            <person name="Jeong J.-H."/>
            <person name="Song I."/>
            <person name="Kim S."/>
            <person name="Choi T."/>
            <person name="Kim D."/>
            <person name="Ryu S."/>
            <person name="Kim W."/>
        </authorList>
    </citation>
    <scope>NUCLEOTIDE SEQUENCE [LARGE SCALE GENOMIC DNA]</scope>
    <source>
        <tissue evidence="2">Muscle</tissue>
    </source>
</reference>
<proteinExistence type="predicted"/>
<feature type="compositionally biased region" description="Basic and acidic residues" evidence="1">
    <location>
        <begin position="61"/>
        <end position="77"/>
    </location>
</feature>
<name>A0A5B7IB44_PORTR</name>
<evidence type="ECO:0000256" key="1">
    <source>
        <dbReference type="SAM" id="MobiDB-lite"/>
    </source>
</evidence>
<feature type="region of interest" description="Disordered" evidence="1">
    <location>
        <begin position="61"/>
        <end position="112"/>
    </location>
</feature>
<dbReference type="EMBL" id="VSRR010060326">
    <property type="protein sequence ID" value="MPC82631.1"/>
    <property type="molecule type" value="Genomic_DNA"/>
</dbReference>
<protein>
    <submittedName>
        <fullName evidence="2">Uncharacterized protein</fullName>
    </submittedName>
</protein>
<organism evidence="2 3">
    <name type="scientific">Portunus trituberculatus</name>
    <name type="common">Swimming crab</name>
    <name type="synonym">Neptunus trituberculatus</name>
    <dbReference type="NCBI Taxonomy" id="210409"/>
    <lineage>
        <taxon>Eukaryota</taxon>
        <taxon>Metazoa</taxon>
        <taxon>Ecdysozoa</taxon>
        <taxon>Arthropoda</taxon>
        <taxon>Crustacea</taxon>
        <taxon>Multicrustacea</taxon>
        <taxon>Malacostraca</taxon>
        <taxon>Eumalacostraca</taxon>
        <taxon>Eucarida</taxon>
        <taxon>Decapoda</taxon>
        <taxon>Pleocyemata</taxon>
        <taxon>Brachyura</taxon>
        <taxon>Eubrachyura</taxon>
        <taxon>Portunoidea</taxon>
        <taxon>Portunidae</taxon>
        <taxon>Portuninae</taxon>
        <taxon>Portunus</taxon>
    </lineage>
</organism>
<dbReference type="Proteomes" id="UP000324222">
    <property type="component" value="Unassembled WGS sequence"/>
</dbReference>
<gene>
    <name evidence="2" type="ORF">E2C01_077306</name>
</gene>
<comment type="caution">
    <text evidence="2">The sequence shown here is derived from an EMBL/GenBank/DDBJ whole genome shotgun (WGS) entry which is preliminary data.</text>
</comment>
<evidence type="ECO:0000313" key="3">
    <source>
        <dbReference type="Proteomes" id="UP000324222"/>
    </source>
</evidence>
<keyword evidence="3" id="KW-1185">Reference proteome</keyword>
<dbReference type="AlphaFoldDB" id="A0A5B7IB44"/>